<sequence>MANIVLLAVNRRLWHDVKRNDPRGHSSGTITLSNESLDRLSDSDFGVSTNPETETHTTIVRCSDSCRSQGHSANHDGNELSTICTAEEGQNVCWQFTLGNKKQKVCICPSTFEIWLNGIPIENVKVDMICSPEKAQTKMEKGLIKFEFPLPWTNGSFIAVISARFLSPIHIRGVVNPHSPIFTTQLTHLTTSLGLRIGRWHLHCARVYDVPGWPTPPPHRTVNL</sequence>
<comment type="caution">
    <text evidence="1">The sequence shown here is derived from an EMBL/GenBank/DDBJ whole genome shotgun (WGS) entry which is preliminary data.</text>
</comment>
<protein>
    <submittedName>
        <fullName evidence="1">Uncharacterized protein</fullName>
    </submittedName>
</protein>
<dbReference type="EMBL" id="CAXLJL010000600">
    <property type="protein sequence ID" value="CAL5139210.1"/>
    <property type="molecule type" value="Genomic_DNA"/>
</dbReference>
<accession>A0AAV2TR15</accession>
<dbReference type="Proteomes" id="UP001497525">
    <property type="component" value="Unassembled WGS sequence"/>
</dbReference>
<reference evidence="1" key="1">
    <citation type="submission" date="2024-06" db="EMBL/GenBank/DDBJ databases">
        <authorList>
            <person name="Liu X."/>
            <person name="Lenzi L."/>
            <person name="Haldenby T S."/>
            <person name="Uol C."/>
        </authorList>
    </citation>
    <scope>NUCLEOTIDE SEQUENCE</scope>
</reference>
<proteinExistence type="predicted"/>
<name>A0AAV2TR15_CALDB</name>
<evidence type="ECO:0000313" key="1">
    <source>
        <dbReference type="EMBL" id="CAL5139210.1"/>
    </source>
</evidence>
<gene>
    <name evidence="1" type="ORF">CDAUBV1_LOCUS14244</name>
</gene>
<evidence type="ECO:0000313" key="2">
    <source>
        <dbReference type="Proteomes" id="UP001497525"/>
    </source>
</evidence>
<dbReference type="AlphaFoldDB" id="A0AAV2TR15"/>
<organism evidence="1 2">
    <name type="scientific">Calicophoron daubneyi</name>
    <name type="common">Rumen fluke</name>
    <name type="synonym">Paramphistomum daubneyi</name>
    <dbReference type="NCBI Taxonomy" id="300641"/>
    <lineage>
        <taxon>Eukaryota</taxon>
        <taxon>Metazoa</taxon>
        <taxon>Spiralia</taxon>
        <taxon>Lophotrochozoa</taxon>
        <taxon>Platyhelminthes</taxon>
        <taxon>Trematoda</taxon>
        <taxon>Digenea</taxon>
        <taxon>Plagiorchiida</taxon>
        <taxon>Pronocephalata</taxon>
        <taxon>Paramphistomoidea</taxon>
        <taxon>Paramphistomidae</taxon>
        <taxon>Calicophoron</taxon>
    </lineage>
</organism>